<dbReference type="Pfam" id="PF21834">
    <property type="entry name" value="DUF6894"/>
    <property type="match status" value="1"/>
</dbReference>
<name>A0A4Q2RGS1_9HYPH</name>
<feature type="domain" description="DUF6894" evidence="1">
    <location>
        <begin position="2"/>
        <end position="66"/>
    </location>
</feature>
<dbReference type="AlphaFoldDB" id="A0A4Q2RGS1"/>
<proteinExistence type="predicted"/>
<accession>A0A4Q2RGS1</accession>
<evidence type="ECO:0000313" key="3">
    <source>
        <dbReference type="Proteomes" id="UP000289411"/>
    </source>
</evidence>
<dbReference type="Proteomes" id="UP000289411">
    <property type="component" value="Unassembled WGS sequence"/>
</dbReference>
<dbReference type="RefSeq" id="WP_129218078.1">
    <property type="nucleotide sequence ID" value="NZ_QYBC01000003.1"/>
</dbReference>
<reference evidence="2 3" key="2">
    <citation type="submission" date="2019-02" db="EMBL/GenBank/DDBJ databases">
        <title>'Lichenibacterium ramalinii' gen. nov. sp. nov., 'Lichenibacterium minor' gen. nov. sp. nov.</title>
        <authorList>
            <person name="Pankratov T."/>
        </authorList>
    </citation>
    <scope>NUCLEOTIDE SEQUENCE [LARGE SCALE GENOMIC DNA]</scope>
    <source>
        <strain evidence="2 3">RmlP001</strain>
    </source>
</reference>
<organism evidence="2 3">
    <name type="scientific">Lichenibacterium ramalinae</name>
    <dbReference type="NCBI Taxonomy" id="2316527"/>
    <lineage>
        <taxon>Bacteria</taxon>
        <taxon>Pseudomonadati</taxon>
        <taxon>Pseudomonadota</taxon>
        <taxon>Alphaproteobacteria</taxon>
        <taxon>Hyphomicrobiales</taxon>
        <taxon>Lichenihabitantaceae</taxon>
        <taxon>Lichenibacterium</taxon>
    </lineage>
</organism>
<evidence type="ECO:0000313" key="2">
    <source>
        <dbReference type="EMBL" id="RYB06721.1"/>
    </source>
</evidence>
<keyword evidence="3" id="KW-1185">Reference proteome</keyword>
<gene>
    <name evidence="2" type="ORF">D3272_05185</name>
</gene>
<dbReference type="EMBL" id="QYBC01000003">
    <property type="protein sequence ID" value="RYB06721.1"/>
    <property type="molecule type" value="Genomic_DNA"/>
</dbReference>
<comment type="caution">
    <text evidence="2">The sequence shown here is derived from an EMBL/GenBank/DDBJ whole genome shotgun (WGS) entry which is preliminary data.</text>
</comment>
<reference evidence="2 3" key="1">
    <citation type="submission" date="2018-09" db="EMBL/GenBank/DDBJ databases">
        <authorList>
            <person name="Grouzdev D.S."/>
            <person name="Krutkina M.S."/>
        </authorList>
    </citation>
    <scope>NUCLEOTIDE SEQUENCE [LARGE SCALE GENOMIC DNA]</scope>
    <source>
        <strain evidence="2 3">RmlP001</strain>
    </source>
</reference>
<sequence>MFFFDFIDGDYTTRDIDGCDLKDAEAARSEVLRALVAVFSSEPRDTDERQVVCSVRDDSGTVVYRGVLTLTGTPFPNS</sequence>
<protein>
    <recommendedName>
        <fullName evidence="1">DUF6894 domain-containing protein</fullName>
    </recommendedName>
</protein>
<dbReference type="InterPro" id="IPR054189">
    <property type="entry name" value="DUF6894"/>
</dbReference>
<evidence type="ECO:0000259" key="1">
    <source>
        <dbReference type="Pfam" id="PF21834"/>
    </source>
</evidence>